<gene>
    <name evidence="3" type="primary">coaBC</name>
    <name evidence="7" type="ORF">SAMN04489714_1211</name>
</gene>
<dbReference type="Proteomes" id="UP000198976">
    <property type="component" value="Chromosome I"/>
</dbReference>
<keyword evidence="1 3" id="KW-0210">Decarboxylase</keyword>
<dbReference type="RefSeq" id="WP_070727307.1">
    <property type="nucleotide sequence ID" value="NZ_LT629792.1"/>
</dbReference>
<dbReference type="GO" id="GO:0016874">
    <property type="term" value="F:ligase activity"/>
    <property type="evidence" value="ECO:0007669"/>
    <property type="project" value="UniProtKB-KW"/>
</dbReference>
<comment type="cofactor">
    <cofactor evidence="3">
        <name>FMN</name>
        <dbReference type="ChEBI" id="CHEBI:58210"/>
    </cofactor>
    <text evidence="3">Binds 1 FMN per subunit.</text>
</comment>
<keyword evidence="3" id="KW-0460">Magnesium</keyword>
<comment type="similarity">
    <text evidence="3 4">In the C-terminal section; belongs to the PPC synthetase family.</text>
</comment>
<dbReference type="Gene3D" id="3.40.50.10300">
    <property type="entry name" value="CoaB-like"/>
    <property type="match status" value="1"/>
</dbReference>
<dbReference type="Pfam" id="PF02441">
    <property type="entry name" value="Flavoprotein"/>
    <property type="match status" value="1"/>
</dbReference>
<comment type="similarity">
    <text evidence="3 4">In the N-terminal section; belongs to the HFCD (homo-oligomeric flavin containing Cys decarboxylase) superfamily.</text>
</comment>
<dbReference type="PANTHER" id="PTHR14359">
    <property type="entry name" value="HOMO-OLIGOMERIC FLAVIN CONTAINING CYS DECARBOXYLASE FAMILY"/>
    <property type="match status" value="1"/>
</dbReference>
<dbReference type="InterPro" id="IPR035929">
    <property type="entry name" value="CoaB-like_sf"/>
</dbReference>
<dbReference type="InterPro" id="IPR007085">
    <property type="entry name" value="DNA/pantothenate-metab_flavo_C"/>
</dbReference>
<comment type="cofactor">
    <cofactor evidence="3">
        <name>Mg(2+)</name>
        <dbReference type="ChEBI" id="CHEBI:18420"/>
    </cofactor>
</comment>
<comment type="pathway">
    <text evidence="3 4">Cofactor biosynthesis; coenzyme A biosynthesis; CoA from (R)-pantothenate: step 3/5.</text>
</comment>
<dbReference type="HAMAP" id="MF_02225">
    <property type="entry name" value="CoaBC"/>
    <property type="match status" value="1"/>
</dbReference>
<feature type="domain" description="DNA/pantothenate metabolism flavoprotein C-terminal" evidence="6">
    <location>
        <begin position="183"/>
        <end position="399"/>
    </location>
</feature>
<dbReference type="InterPro" id="IPR036551">
    <property type="entry name" value="Flavin_trans-like"/>
</dbReference>
<evidence type="ECO:0000256" key="2">
    <source>
        <dbReference type="ARBA" id="ARBA00023239"/>
    </source>
</evidence>
<dbReference type="EC" id="6.3.2.5" evidence="3"/>
<feature type="binding site" evidence="3">
    <location>
        <position position="325"/>
    </location>
    <ligand>
        <name>CTP</name>
        <dbReference type="ChEBI" id="CHEBI:37563"/>
    </ligand>
</feature>
<protein>
    <recommendedName>
        <fullName evidence="3">Coenzyme A biosynthesis bifunctional protein CoaBC</fullName>
    </recommendedName>
    <alternativeName>
        <fullName evidence="3">DNA/pantothenate metabolism flavoprotein</fullName>
    </alternativeName>
    <alternativeName>
        <fullName evidence="3">Phosphopantothenoylcysteine synthetase/decarboxylase</fullName>
        <shortName evidence="3">PPCS-PPCDC</shortName>
    </alternativeName>
    <domain>
        <recommendedName>
            <fullName evidence="3">Phosphopantothenoylcysteine decarboxylase</fullName>
            <shortName evidence="3">PPC decarboxylase</shortName>
            <shortName evidence="3">PPC-DC</shortName>
            <ecNumber evidence="3">4.1.1.36</ecNumber>
        </recommendedName>
        <alternativeName>
            <fullName evidence="3">CoaC</fullName>
        </alternativeName>
    </domain>
    <domain>
        <recommendedName>
            <fullName evidence="3">Phosphopantothenate--cysteine ligase</fullName>
            <ecNumber evidence="3">6.3.2.5</ecNumber>
        </recommendedName>
        <alternativeName>
            <fullName evidence="3">CoaB</fullName>
        </alternativeName>
        <alternativeName>
            <fullName evidence="3">Phosphopantothenoylcysteine synthetase</fullName>
            <shortName evidence="3">PPC synthetase</shortName>
            <shortName evidence="3">PPC-S</shortName>
        </alternativeName>
    </domain>
</protein>
<dbReference type="PANTHER" id="PTHR14359:SF6">
    <property type="entry name" value="PHOSPHOPANTOTHENOYLCYSTEINE DECARBOXYLASE"/>
    <property type="match status" value="1"/>
</dbReference>
<keyword evidence="3" id="KW-0479">Metal-binding</keyword>
<keyword evidence="3" id="KW-0511">Multifunctional enzyme</keyword>
<evidence type="ECO:0000256" key="1">
    <source>
        <dbReference type="ARBA" id="ARBA00022793"/>
    </source>
</evidence>
<comment type="catalytic activity">
    <reaction evidence="3 4">
        <text>N-[(R)-4-phosphopantothenoyl]-L-cysteine + H(+) = (R)-4'-phosphopantetheine + CO2</text>
        <dbReference type="Rhea" id="RHEA:16793"/>
        <dbReference type="ChEBI" id="CHEBI:15378"/>
        <dbReference type="ChEBI" id="CHEBI:16526"/>
        <dbReference type="ChEBI" id="CHEBI:59458"/>
        <dbReference type="ChEBI" id="CHEBI:61723"/>
        <dbReference type="EC" id="4.1.1.36"/>
    </reaction>
</comment>
<organism evidence="7 8">
    <name type="scientific">Schaalia radingae</name>
    <dbReference type="NCBI Taxonomy" id="131110"/>
    <lineage>
        <taxon>Bacteria</taxon>
        <taxon>Bacillati</taxon>
        <taxon>Actinomycetota</taxon>
        <taxon>Actinomycetes</taxon>
        <taxon>Actinomycetales</taxon>
        <taxon>Actinomycetaceae</taxon>
        <taxon>Schaalia</taxon>
    </lineage>
</organism>
<dbReference type="InterPro" id="IPR003382">
    <property type="entry name" value="Flavoprotein"/>
</dbReference>
<reference evidence="7 8" key="1">
    <citation type="submission" date="2016-10" db="EMBL/GenBank/DDBJ databases">
        <authorList>
            <person name="Varghese N."/>
            <person name="Submissions S."/>
        </authorList>
    </citation>
    <scope>NUCLEOTIDE SEQUENCE [LARGE SCALE GENOMIC DNA]</scope>
    <source>
        <strain evidence="7 8">DSM 9169</strain>
    </source>
</reference>
<evidence type="ECO:0000259" key="6">
    <source>
        <dbReference type="Pfam" id="PF04127"/>
    </source>
</evidence>
<keyword evidence="3 4" id="KW-0288">FMN</keyword>
<dbReference type="Gene3D" id="3.40.50.1950">
    <property type="entry name" value="Flavin prenyltransferase-like"/>
    <property type="match status" value="1"/>
</dbReference>
<dbReference type="Pfam" id="PF04127">
    <property type="entry name" value="DFP"/>
    <property type="match status" value="1"/>
</dbReference>
<name>A0ABY0V817_9ACTO</name>
<feature type="binding site" evidence="3">
    <location>
        <position position="346"/>
    </location>
    <ligand>
        <name>CTP</name>
        <dbReference type="ChEBI" id="CHEBI:37563"/>
    </ligand>
</feature>
<comment type="caution">
    <text evidence="3">Lacks conserved residue(s) required for the propagation of feature annotation.</text>
</comment>
<keyword evidence="8" id="KW-1185">Reference proteome</keyword>
<comment type="function">
    <text evidence="3">Catalyzes two sequential steps in the biosynthesis of coenzyme A. In the first step cysteine is conjugated to 4'-phosphopantothenate to form 4-phosphopantothenoylcysteine. In the second step the latter compound is decarboxylated to form 4'-phosphopantotheine.</text>
</comment>
<feature type="domain" description="Flavoprotein" evidence="5">
    <location>
        <begin position="5"/>
        <end position="175"/>
    </location>
</feature>
<comment type="catalytic activity">
    <reaction evidence="3 4">
        <text>(R)-4'-phosphopantothenate + L-cysteine + CTP = N-[(R)-4-phosphopantothenoyl]-L-cysteine + CMP + diphosphate + H(+)</text>
        <dbReference type="Rhea" id="RHEA:19397"/>
        <dbReference type="ChEBI" id="CHEBI:10986"/>
        <dbReference type="ChEBI" id="CHEBI:15378"/>
        <dbReference type="ChEBI" id="CHEBI:33019"/>
        <dbReference type="ChEBI" id="CHEBI:35235"/>
        <dbReference type="ChEBI" id="CHEBI:37563"/>
        <dbReference type="ChEBI" id="CHEBI:59458"/>
        <dbReference type="ChEBI" id="CHEBI:60377"/>
        <dbReference type="EC" id="6.3.2.5"/>
    </reaction>
</comment>
<dbReference type="InterPro" id="IPR005252">
    <property type="entry name" value="CoaBC"/>
</dbReference>
<comment type="pathway">
    <text evidence="3 4">Cofactor biosynthesis; coenzyme A biosynthesis; CoA from (R)-pantothenate: step 2/5.</text>
</comment>
<evidence type="ECO:0000256" key="4">
    <source>
        <dbReference type="RuleBase" id="RU364078"/>
    </source>
</evidence>
<feature type="region of interest" description="Phosphopantothenoylcysteine decarboxylase" evidence="3">
    <location>
        <begin position="1"/>
        <end position="187"/>
    </location>
</feature>
<dbReference type="EC" id="4.1.1.36" evidence="3"/>
<evidence type="ECO:0000313" key="7">
    <source>
        <dbReference type="EMBL" id="SDT95650.1"/>
    </source>
</evidence>
<comment type="function">
    <text evidence="4">Catalyzes two steps in the biosynthesis of coenzyme A. In the first step cysteine is conjugated to 4'-phosphopantothenate to form 4-phosphopantothenoylcysteine, in the latter compound is decarboxylated to form 4'-phosphopantotheine.</text>
</comment>
<feature type="binding site" evidence="3">
    <location>
        <position position="342"/>
    </location>
    <ligand>
        <name>CTP</name>
        <dbReference type="ChEBI" id="CHEBI:37563"/>
    </ligand>
</feature>
<sequence length="406" mass="42510">MKPLVVVGVGGGIAAYKVTRVVRELQHHDYAVRVIPTQAATHFVGDTTWHALSGQAVTTSVFDGGATEHVEIARHAQAIVIAPATADLIARLAAGMANDLLTTVVLAAHRDTPVILAPAMHSAMWTNAATQDNIQTLRTRGMIIIEPDDGPLSSGDSGTGRLPDPLIITERVLEALEPHEGDLAGRSVLITAGGTQEPIDPVRFIGNRSSGRQGCALAAEARRRGADVTLVAANIDDHLIPHGITVIPAPTAAEMCQAVTDRIATTDIAIMAAAVADFRPIHVADDKIKKDPSTQDAPAIELERTTDILASVAHSPQRPPVLVGFAAETGSPQVVLERGADKARRKAADLLAINAVGNGQGFGDVESQVVLVDREGQPVKTVSGSKVTIAAGIIDEVAQRIGKITR</sequence>
<dbReference type="SUPFAM" id="SSF102645">
    <property type="entry name" value="CoaB-like"/>
    <property type="match status" value="1"/>
</dbReference>
<evidence type="ECO:0000313" key="8">
    <source>
        <dbReference type="Proteomes" id="UP000198976"/>
    </source>
</evidence>
<dbReference type="NCBIfam" id="TIGR00521">
    <property type="entry name" value="coaBC_dfp"/>
    <property type="match status" value="1"/>
</dbReference>
<keyword evidence="2 3" id="KW-0456">Lyase</keyword>
<keyword evidence="3 4" id="KW-0436">Ligase</keyword>
<feature type="binding site" evidence="3">
    <location>
        <position position="287"/>
    </location>
    <ligand>
        <name>CTP</name>
        <dbReference type="ChEBI" id="CHEBI:37563"/>
    </ligand>
</feature>
<proteinExistence type="inferred from homology"/>
<feature type="binding site" evidence="3">
    <location>
        <position position="277"/>
    </location>
    <ligand>
        <name>CTP</name>
        <dbReference type="ChEBI" id="CHEBI:37563"/>
    </ligand>
</feature>
<dbReference type="SUPFAM" id="SSF52507">
    <property type="entry name" value="Homo-oligomeric flavin-containing Cys decarboxylases, HFCD"/>
    <property type="match status" value="1"/>
</dbReference>
<evidence type="ECO:0000259" key="5">
    <source>
        <dbReference type="Pfam" id="PF02441"/>
    </source>
</evidence>
<feature type="region of interest" description="Phosphopantothenate--cysteine ligase" evidence="3">
    <location>
        <begin position="188"/>
        <end position="406"/>
    </location>
</feature>
<evidence type="ECO:0000256" key="3">
    <source>
        <dbReference type="HAMAP-Rule" id="MF_02225"/>
    </source>
</evidence>
<accession>A0ABY0V817</accession>
<keyword evidence="3 4" id="KW-0285">Flavoprotein</keyword>
<dbReference type="EMBL" id="LT629792">
    <property type="protein sequence ID" value="SDT95650.1"/>
    <property type="molecule type" value="Genomic_DNA"/>
</dbReference>